<proteinExistence type="predicted"/>
<dbReference type="InterPro" id="IPR050708">
    <property type="entry name" value="T6SS_VgrG/RHS"/>
</dbReference>
<evidence type="ECO:0000313" key="5">
    <source>
        <dbReference type="Proteomes" id="UP000528457"/>
    </source>
</evidence>
<feature type="compositionally biased region" description="Acidic residues" evidence="2">
    <location>
        <begin position="1210"/>
        <end position="1220"/>
    </location>
</feature>
<dbReference type="EMBL" id="JACHHT010000002">
    <property type="protein sequence ID" value="MBB6521749.1"/>
    <property type="molecule type" value="Genomic_DNA"/>
</dbReference>
<dbReference type="InterPro" id="IPR031325">
    <property type="entry name" value="RHS_repeat"/>
</dbReference>
<feature type="region of interest" description="Disordered" evidence="2">
    <location>
        <begin position="1168"/>
        <end position="1257"/>
    </location>
</feature>
<evidence type="ECO:0000256" key="2">
    <source>
        <dbReference type="SAM" id="MobiDB-lite"/>
    </source>
</evidence>
<feature type="region of interest" description="Disordered" evidence="2">
    <location>
        <begin position="1420"/>
        <end position="1442"/>
    </location>
</feature>
<feature type="domain" description="Teneurin-like YD-shell" evidence="3">
    <location>
        <begin position="990"/>
        <end position="1131"/>
    </location>
</feature>
<protein>
    <submittedName>
        <fullName evidence="4">YD repeat-containing protein</fullName>
    </submittedName>
</protein>
<dbReference type="Pfam" id="PF25023">
    <property type="entry name" value="TEN_YD-shell"/>
    <property type="match status" value="1"/>
</dbReference>
<dbReference type="Pfam" id="PF05593">
    <property type="entry name" value="RHS_repeat"/>
    <property type="match status" value="1"/>
</dbReference>
<dbReference type="InterPro" id="IPR056823">
    <property type="entry name" value="TEN-like_YD-shell"/>
</dbReference>
<name>A0A7X0MX72_9GAMM</name>
<feature type="region of interest" description="Disordered" evidence="2">
    <location>
        <begin position="1356"/>
        <end position="1406"/>
    </location>
</feature>
<evidence type="ECO:0000313" key="4">
    <source>
        <dbReference type="EMBL" id="MBB6521749.1"/>
    </source>
</evidence>
<evidence type="ECO:0000259" key="3">
    <source>
        <dbReference type="Pfam" id="PF25023"/>
    </source>
</evidence>
<feature type="compositionally biased region" description="Gly residues" evidence="2">
    <location>
        <begin position="1372"/>
        <end position="1386"/>
    </location>
</feature>
<gene>
    <name evidence="4" type="ORF">HNR48_002034</name>
</gene>
<dbReference type="PANTHER" id="PTHR32305:SF15">
    <property type="entry name" value="PROTEIN RHSA-RELATED"/>
    <property type="match status" value="1"/>
</dbReference>
<dbReference type="InterPro" id="IPR006530">
    <property type="entry name" value="YD"/>
</dbReference>
<keyword evidence="1" id="KW-0677">Repeat</keyword>
<dbReference type="NCBIfam" id="TIGR01643">
    <property type="entry name" value="YD_repeat_2x"/>
    <property type="match status" value="1"/>
</dbReference>
<organism evidence="4 5">
    <name type="scientific">Pseudoteredinibacter isoporae</name>
    <dbReference type="NCBI Taxonomy" id="570281"/>
    <lineage>
        <taxon>Bacteria</taxon>
        <taxon>Pseudomonadati</taxon>
        <taxon>Pseudomonadota</taxon>
        <taxon>Gammaproteobacteria</taxon>
        <taxon>Cellvibrionales</taxon>
        <taxon>Cellvibrionaceae</taxon>
        <taxon>Pseudoteredinibacter</taxon>
    </lineage>
</organism>
<comment type="caution">
    <text evidence="4">The sequence shown here is derived from an EMBL/GenBank/DDBJ whole genome shotgun (WGS) entry which is preliminary data.</text>
</comment>
<evidence type="ECO:0000256" key="1">
    <source>
        <dbReference type="ARBA" id="ARBA00022737"/>
    </source>
</evidence>
<dbReference type="Proteomes" id="UP000528457">
    <property type="component" value="Unassembled WGS sequence"/>
</dbReference>
<dbReference type="RefSeq" id="WP_166844604.1">
    <property type="nucleotide sequence ID" value="NZ_JAAONY010000002.1"/>
</dbReference>
<dbReference type="InParanoid" id="A0A7X0MX72"/>
<reference evidence="4 5" key="1">
    <citation type="submission" date="2020-08" db="EMBL/GenBank/DDBJ databases">
        <title>Genomic Encyclopedia of Type Strains, Phase IV (KMG-IV): sequencing the most valuable type-strain genomes for metagenomic binning, comparative biology and taxonomic classification.</title>
        <authorList>
            <person name="Goeker M."/>
        </authorList>
    </citation>
    <scope>NUCLEOTIDE SEQUENCE [LARGE SCALE GENOMIC DNA]</scope>
    <source>
        <strain evidence="4 5">DSM 22368</strain>
    </source>
</reference>
<dbReference type="PANTHER" id="PTHR32305">
    <property type="match status" value="1"/>
</dbReference>
<accession>A0A7X0MX72</accession>
<keyword evidence="5" id="KW-1185">Reference proteome</keyword>
<sequence>MERVLTGILLATLVALCPQLSQSNPIPDYYSAPGKSQDRSEAVTQMERIDPFSGSLNLSYVDIHLPGSNGFDININRIYRSLAGDPNLIGQPYLKGARKVTGLGWDIHMGRVWTHNNKPITGATCRTNNVSFEKSPVLELADGSRISLVDAKPGIDHYDLIGRNNWIARCRSNGGLEVYDSKGTKYTYSLWGLVGITDFQQDNQFAYLVTRIEDTYGNRININYTSRITNYKVIESVTANDGRRVTFNYKKLNSSKTLLKSISAHGRTVKYQYKSVPSGNGKVFLSQAVPPQGRSWKYQYKTSAGAGRYSISGVTSPTSLKSEYTFGAVAFDGSTFEKTTVVTRKKLSWGNKSADWTYSYSPAGTGRPVLGSFPSNMEQDVTTIVGPYYCQKYTHIGNQAITKSTLSGVSPYIYLVGTLTEKVQYRDRNCSHVLQRDLYDWAEIEISEQNNVQRRGLKVQEEYSFPVLRQRETTLNGDLYRETYSNFDVYGNPQRIDSRGSKSKITYLSYKNDLQRWIVGLPLENRISNIPGSTKNTYTSQGNLSRSDAYGVITQYHYDGRGNLSSQTDPAGRITRYSNYSAGQPEKTTYPDSSTVKLSVNRFGEVESFTDQLNRTTGYSYDHLGRLTYINTPRSNDSNIKISYSYPRSGIRRTLKRGRFKEQKTFDAQGSLTNQTSEGISLSYSYDLLGRKVQDYLPNSKSLFSRTEYDALGRTTKMTHADGSSQRFEYNSNYSVKHTDENNRIRYQHFDVFGNPSEKALKQFEIPGGQLLKITRNNLLQPISYQYVTYTGSKTRNLSYNNKRFLIKETHPDYGDVSYTHYNDGQVKTKQTGFQPAINYTYDSFGRLQSINYPEDTPDESYQYDLYGNMTEVTKGDSIRRYEYDLGNNLSKETLLIQGGNSFVAQYEYNAIDALNYLTYPSGRRINLKPDDLGRPRSVSGFVSRIEYFPNGMLKRVNYGNGRKQIFTQSAQRLWPDTQIIAGVMSFDYAFDPKGNMKSMSSITGPYPDLVMQYDSNDQLISTARGSTTESFAYDYAHNITSNNRGTQNLSLAYSSADWRLSSVNKDGVISDVNYDDYGHTTSIGVERRYSFGHDGHLKTYNNHTKYAYDGAGNRFLKTDPDRRREFFYSRSGLLLAEYDPIAQGGLEHIYLQKKRIASLIQCASDLDSDGDGESDCKEQLRTQPPAPAPDNSDTGDDNNGGDNSGGDNSGDDGSDDGDNSGDNGDSGGDGTGEDDGSVDNIPDGNCTDYDPNDTLSNDIIDPNEQWQCRRTLPADAAYFVFSELCIDPTQNIYRLEHYDMRPPGSPERPPEPVPVVDDSWYCNDIVPIQNEFRHQLCISGREDAYAIQVTRVAGGCSGGTDDGTGPDDDNGGGGTGNGGSGGNGDNGEDDCPDTGICVGDGGGGTGGPVDECPATAICVGGGGNGPVIIQARRNNSGKKGD</sequence>
<dbReference type="Gene3D" id="2.180.10.10">
    <property type="entry name" value="RHS repeat-associated core"/>
    <property type="match status" value="3"/>
</dbReference>